<reference evidence="1" key="1">
    <citation type="submission" date="2014-09" db="EMBL/GenBank/DDBJ databases">
        <authorList>
            <person name="Magalhaes I.L.F."/>
            <person name="Oliveira U."/>
            <person name="Santos F.R."/>
            <person name="Vidigal T.H.D.A."/>
            <person name="Brescovit A.D."/>
            <person name="Santos A.J."/>
        </authorList>
    </citation>
    <scope>NUCLEOTIDE SEQUENCE</scope>
    <source>
        <tissue evidence="1">Shoot tissue taken approximately 20 cm above the soil surface</tissue>
    </source>
</reference>
<evidence type="ECO:0000313" key="1">
    <source>
        <dbReference type="EMBL" id="JAE39763.1"/>
    </source>
</evidence>
<organism evidence="1">
    <name type="scientific">Arundo donax</name>
    <name type="common">Giant reed</name>
    <name type="synonym">Donax arundinaceus</name>
    <dbReference type="NCBI Taxonomy" id="35708"/>
    <lineage>
        <taxon>Eukaryota</taxon>
        <taxon>Viridiplantae</taxon>
        <taxon>Streptophyta</taxon>
        <taxon>Embryophyta</taxon>
        <taxon>Tracheophyta</taxon>
        <taxon>Spermatophyta</taxon>
        <taxon>Magnoliopsida</taxon>
        <taxon>Liliopsida</taxon>
        <taxon>Poales</taxon>
        <taxon>Poaceae</taxon>
        <taxon>PACMAD clade</taxon>
        <taxon>Arundinoideae</taxon>
        <taxon>Arundineae</taxon>
        <taxon>Arundo</taxon>
    </lineage>
</organism>
<protein>
    <submittedName>
        <fullName evidence="1">Uncharacterized protein</fullName>
    </submittedName>
</protein>
<accession>A0A0A9I3K3</accession>
<name>A0A0A9I3K3_ARUDO</name>
<sequence length="41" mass="4696">MISQISGTKEIIITKNSGNYTGSGKEDQSFFYSTWLLKYMQ</sequence>
<reference evidence="1" key="2">
    <citation type="journal article" date="2015" name="Data Brief">
        <title>Shoot transcriptome of the giant reed, Arundo donax.</title>
        <authorList>
            <person name="Barrero R.A."/>
            <person name="Guerrero F.D."/>
            <person name="Moolhuijzen P."/>
            <person name="Goolsby J.A."/>
            <person name="Tidwell J."/>
            <person name="Bellgard S.E."/>
            <person name="Bellgard M.I."/>
        </authorList>
    </citation>
    <scope>NUCLEOTIDE SEQUENCE</scope>
    <source>
        <tissue evidence="1">Shoot tissue taken approximately 20 cm above the soil surface</tissue>
    </source>
</reference>
<dbReference type="AlphaFoldDB" id="A0A0A9I3K3"/>
<proteinExistence type="predicted"/>
<dbReference type="EMBL" id="GBRH01158133">
    <property type="protein sequence ID" value="JAE39763.1"/>
    <property type="molecule type" value="Transcribed_RNA"/>
</dbReference>